<dbReference type="Proteomes" id="UP000178912">
    <property type="component" value="Unassembled WGS sequence"/>
</dbReference>
<feature type="region of interest" description="Disordered" evidence="1">
    <location>
        <begin position="164"/>
        <end position="304"/>
    </location>
</feature>
<sequence>MESIQPSTRPAGLDKGHPGDAHSTRPRASSERDLMRISMSSQRPNENHSPANFSRACEGMLKTTTETGDIGMFSIKPSRVPQSLGTPRRLGTSYNPETGHQKSRQNFQPYGVPAIDDRRRLPSYARDASSEIISMYESASQKSGSRVFDEPDYRSYSMTQTSYSSYNLSNHRSYNSLRSQADPNTQVQRPRSPFAYPARLKRPGFRPSSPALTDGGIVDYSRRAEIERIHPGHNTSSPSSLYAQKRRPHQSLRPDGNRSTPSLLSQSSPPRRSSSPLVPRNNGVSSHDWARRPGPTSVNTSPARSTFSLASTANLYTSAQPPSTTTTPGKVPPSPRYYDYTEEFEVQSYNEPVAMDPPPLFRIDKTIPEDRPMSSGRPLAKEHGPEINYDAFQYSPPVRSTPLKSHSDKVSPQSITETKEESVAMQLTPSDVEAVSPENEFSPSGRKSVRLSGLGYGAQLLRSHVDEAFGNFPSSALEITNPNEVEHGSVAESKSVNVNIVNGSLDRDKELQSARSSYSVITSIPHFPSPPNDQDILQSKNAVNMVPETELISLSMNSLGFEESIENPIESAHPCQTKHQVLDTSHIDILKSLSEIQKKTMTSGSNHRGLAGTGPEYFAPTVALNRKQSALDDSHSEQSSMRRTSMTSPTVPNVFNLEKTDPEQSHTSPMSLLNGRKAGDGQNVPQIQPLKRYQYHENRRLDLSGRQDLEATTVPNFSHQISRKEMARSESPLIAPKPISPARQLKLKNSVPQLMKALPPLPPDPPSRPESPTSSPEGGEIELVCSYSLIERDLNSASRPVKAEVPMKFISPKLVTSAKNDKKGKTKIAETVPTGTAAAGVLNRSGDSKTRHPLPRMKLKVKSSIYQRPISPQESRPWNLAENYPWSSPAPSVRLPSSVVPGLPVPISKPPRFKLKITRASNSTQGTVRVNRESAESKPLAGVHLQNPKDLFTPSTGLDNIFRQVSRHLHSRRTSVASTFSSQNDGNLPPHLPLHSTSTACPPVTSPSFTQIPSLPANLPSNSEARSVFSDDSSRGNGNRSLRLRGRLSNLKTKIAAPYANRAGAQSYDDITWRDRQGTGAPIPAAARSIPDLHAGKKIADSLRPMRRLVEKARRQKLKTKVQVQSWLKEAKSAIVTRVRTHSTTEE</sequence>
<feature type="compositionally biased region" description="Low complexity" evidence="1">
    <location>
        <begin position="258"/>
        <end position="280"/>
    </location>
</feature>
<feature type="compositionally biased region" description="Low complexity" evidence="1">
    <location>
        <begin position="639"/>
        <end position="648"/>
    </location>
</feature>
<feature type="region of interest" description="Disordered" evidence="1">
    <location>
        <begin position="367"/>
        <end position="423"/>
    </location>
</feature>
<proteinExistence type="predicted"/>
<name>A0A1E1K961_9HELO</name>
<feature type="compositionally biased region" description="Basic and acidic residues" evidence="1">
    <location>
        <begin position="12"/>
        <end position="35"/>
    </location>
</feature>
<evidence type="ECO:0000256" key="1">
    <source>
        <dbReference type="SAM" id="MobiDB-lite"/>
    </source>
</evidence>
<feature type="compositionally biased region" description="Polar residues" evidence="1">
    <location>
        <begin position="167"/>
        <end position="189"/>
    </location>
</feature>
<feature type="compositionally biased region" description="Polar residues" evidence="1">
    <location>
        <begin position="995"/>
        <end position="1025"/>
    </location>
</feature>
<feature type="region of interest" description="Disordered" evidence="1">
    <location>
        <begin position="1"/>
        <end position="121"/>
    </location>
</feature>
<feature type="region of interest" description="Disordered" evidence="1">
    <location>
        <begin position="755"/>
        <end position="779"/>
    </location>
</feature>
<feature type="compositionally biased region" description="Polar residues" evidence="1">
    <location>
        <begin position="38"/>
        <end position="52"/>
    </location>
</feature>
<feature type="region of interest" description="Disordered" evidence="1">
    <location>
        <begin position="316"/>
        <end position="337"/>
    </location>
</feature>
<feature type="compositionally biased region" description="Low complexity" evidence="1">
    <location>
        <begin position="1035"/>
        <end position="1045"/>
    </location>
</feature>
<feature type="region of interest" description="Disordered" evidence="1">
    <location>
        <begin position="975"/>
        <end position="1045"/>
    </location>
</feature>
<organism evidence="2 3">
    <name type="scientific">Rhynchosporium agropyri</name>
    <dbReference type="NCBI Taxonomy" id="914238"/>
    <lineage>
        <taxon>Eukaryota</taxon>
        <taxon>Fungi</taxon>
        <taxon>Dikarya</taxon>
        <taxon>Ascomycota</taxon>
        <taxon>Pezizomycotina</taxon>
        <taxon>Leotiomycetes</taxon>
        <taxon>Helotiales</taxon>
        <taxon>Ploettnerulaceae</taxon>
        <taxon>Rhynchosporium</taxon>
    </lineage>
</organism>
<feature type="compositionally biased region" description="Basic and acidic residues" evidence="1">
    <location>
        <begin position="220"/>
        <end position="230"/>
    </location>
</feature>
<reference evidence="3" key="1">
    <citation type="submission" date="2016-03" db="EMBL/GenBank/DDBJ databases">
        <authorList>
            <person name="Guldener U."/>
        </authorList>
    </citation>
    <scope>NUCLEOTIDE SEQUENCE [LARGE SCALE GENOMIC DNA]</scope>
    <source>
        <strain evidence="3">04CH-RAC-A.6.1</strain>
    </source>
</reference>
<dbReference type="EMBL" id="FJUX01000019">
    <property type="protein sequence ID" value="CZS94627.1"/>
    <property type="molecule type" value="Genomic_DNA"/>
</dbReference>
<feature type="compositionally biased region" description="Polar residues" evidence="1">
    <location>
        <begin position="975"/>
        <end position="986"/>
    </location>
</feature>
<keyword evidence="3" id="KW-1185">Reference proteome</keyword>
<feature type="region of interest" description="Disordered" evidence="1">
    <location>
        <begin position="710"/>
        <end position="743"/>
    </location>
</feature>
<gene>
    <name evidence="2" type="ORF">RAG0_04566</name>
</gene>
<dbReference type="AlphaFoldDB" id="A0A1E1K961"/>
<protein>
    <submittedName>
        <fullName evidence="2">Uncharacterized protein</fullName>
    </submittedName>
</protein>
<feature type="compositionally biased region" description="Pro residues" evidence="1">
    <location>
        <begin position="759"/>
        <end position="769"/>
    </location>
</feature>
<feature type="compositionally biased region" description="Polar residues" evidence="1">
    <location>
        <begin position="92"/>
        <end position="108"/>
    </location>
</feature>
<dbReference type="OrthoDB" id="4156126at2759"/>
<evidence type="ECO:0000313" key="3">
    <source>
        <dbReference type="Proteomes" id="UP000178912"/>
    </source>
</evidence>
<feature type="compositionally biased region" description="Polar residues" evidence="1">
    <location>
        <begin position="233"/>
        <end position="242"/>
    </location>
</feature>
<evidence type="ECO:0000313" key="2">
    <source>
        <dbReference type="EMBL" id="CZS94627.1"/>
    </source>
</evidence>
<feature type="region of interest" description="Disordered" evidence="1">
    <location>
        <begin position="627"/>
        <end position="684"/>
    </location>
</feature>
<accession>A0A1E1K961</accession>